<dbReference type="AlphaFoldDB" id="A0A4Z1A245"/>
<comment type="caution">
    <text evidence="3">The sequence shown here is derived from an EMBL/GenBank/DDBJ whole genome shotgun (WGS) entry which is preliminary data.</text>
</comment>
<dbReference type="RefSeq" id="WP_135645038.1">
    <property type="nucleotide sequence ID" value="NZ_RQGH01000035.1"/>
</dbReference>
<evidence type="ECO:0000256" key="1">
    <source>
        <dbReference type="SAM" id="Coils"/>
    </source>
</evidence>
<feature type="region of interest" description="Disordered" evidence="2">
    <location>
        <begin position="213"/>
        <end position="258"/>
    </location>
</feature>
<evidence type="ECO:0000256" key="2">
    <source>
        <dbReference type="SAM" id="MobiDB-lite"/>
    </source>
</evidence>
<evidence type="ECO:0000313" key="3">
    <source>
        <dbReference type="EMBL" id="TGL58589.1"/>
    </source>
</evidence>
<name>A0A4Z1A245_9LEPT</name>
<organism evidence="3 4">
    <name type="scientific">Leptospira jelokensis</name>
    <dbReference type="NCBI Taxonomy" id="2484931"/>
    <lineage>
        <taxon>Bacteria</taxon>
        <taxon>Pseudomonadati</taxon>
        <taxon>Spirochaetota</taxon>
        <taxon>Spirochaetia</taxon>
        <taxon>Leptospirales</taxon>
        <taxon>Leptospiraceae</taxon>
        <taxon>Leptospira</taxon>
    </lineage>
</organism>
<protein>
    <submittedName>
        <fullName evidence="3">Uncharacterized protein</fullName>
    </submittedName>
</protein>
<proteinExistence type="predicted"/>
<reference evidence="3" key="1">
    <citation type="journal article" date="2019" name="PLoS Negl. Trop. Dis.">
        <title>Revisiting the worldwide diversity of Leptospira species in the environment.</title>
        <authorList>
            <person name="Vincent A.T."/>
            <person name="Schiettekatte O."/>
            <person name="Bourhy P."/>
            <person name="Veyrier F.J."/>
            <person name="Picardeau M."/>
        </authorList>
    </citation>
    <scope>NUCLEOTIDE SEQUENCE [LARGE SCALE GENOMIC DNA]</scope>
    <source>
        <strain evidence="3">201702451</strain>
    </source>
</reference>
<keyword evidence="1" id="KW-0175">Coiled coil</keyword>
<feature type="coiled-coil region" evidence="1">
    <location>
        <begin position="261"/>
        <end position="302"/>
    </location>
</feature>
<feature type="compositionally biased region" description="Low complexity" evidence="2">
    <location>
        <begin position="230"/>
        <end position="241"/>
    </location>
</feature>
<dbReference type="EMBL" id="RQGH01000035">
    <property type="protein sequence ID" value="TGL58589.1"/>
    <property type="molecule type" value="Genomic_DNA"/>
</dbReference>
<gene>
    <name evidence="3" type="ORF">EHQ62_16980</name>
</gene>
<accession>A0A4Z1A245</accession>
<dbReference type="Proteomes" id="UP000297567">
    <property type="component" value="Unassembled WGS sequence"/>
</dbReference>
<keyword evidence="4" id="KW-1185">Reference proteome</keyword>
<evidence type="ECO:0000313" key="4">
    <source>
        <dbReference type="Proteomes" id="UP000297567"/>
    </source>
</evidence>
<sequence length="326" mass="37144">MPNDVLVPEIQMNLEEAISKTKLNGQIVQRLMSEVLKKDEHYGVIPGTQKPTLLKSGAEKLAFTFRLDPQYKTEINDLGNGHREVIVTCTIYSSETERRLGSGSGSCSTLETKYRYRGNSFEVTDEEIPLDYKEKKDFYKKQGFGAKQIDNQWRWVRFLGERAENPDIADQYNTVLKMAQKRAFIAATLTVLAVSDMFTQDVEDFLQTPAGTVNRTTGELVDEKNKKPTSKPTTTNQNKPNGSQPNNDPPKPEHQTPDEKLEKLDGELDSLEESNATREQKIDRLTKLMERWDKLADELTDTVYGKGMQRMQTLFAKYQDEKGGLF</sequence>